<evidence type="ECO:0000256" key="1">
    <source>
        <dbReference type="SAM" id="Phobius"/>
    </source>
</evidence>
<feature type="transmembrane region" description="Helical" evidence="1">
    <location>
        <begin position="56"/>
        <end position="75"/>
    </location>
</feature>
<dbReference type="PANTHER" id="PTHR31552">
    <property type="entry name" value="SERPENTINE RECEPTOR CLASS GAMMA"/>
    <property type="match status" value="1"/>
</dbReference>
<keyword evidence="3" id="KW-1185">Reference proteome</keyword>
<evidence type="ECO:0000313" key="2">
    <source>
        <dbReference type="EMBL" id="GMT21614.1"/>
    </source>
</evidence>
<sequence>ISQAQTKKFIMSQQRNMLIIVSACTISHIIKATHQFCWVFPAYFQLNSVNAIMQSTYVYTHYLATYSASVTLVIFSPRVRKLLVSRRRNEEERIATTQSYLIIRLFFSKSVYFRTPFFFFFKLTGLLGCISVVGFIIASRFQIPEEQAWIFKLGYV</sequence>
<reference evidence="2" key="1">
    <citation type="submission" date="2023-10" db="EMBL/GenBank/DDBJ databases">
        <title>Genome assembly of Pristionchus species.</title>
        <authorList>
            <person name="Yoshida K."/>
            <person name="Sommer R.J."/>
        </authorList>
    </citation>
    <scope>NUCLEOTIDE SEQUENCE</scope>
    <source>
        <strain evidence="2">RS5133</strain>
    </source>
</reference>
<accession>A0AAV5VTA4</accession>
<dbReference type="Proteomes" id="UP001432322">
    <property type="component" value="Unassembled WGS sequence"/>
</dbReference>
<evidence type="ECO:0000313" key="3">
    <source>
        <dbReference type="Proteomes" id="UP001432322"/>
    </source>
</evidence>
<name>A0AAV5VTA4_9BILA</name>
<comment type="caution">
    <text evidence="2">The sequence shown here is derived from an EMBL/GenBank/DDBJ whole genome shotgun (WGS) entry which is preliminary data.</text>
</comment>
<organism evidence="2 3">
    <name type="scientific">Pristionchus fissidentatus</name>
    <dbReference type="NCBI Taxonomy" id="1538716"/>
    <lineage>
        <taxon>Eukaryota</taxon>
        <taxon>Metazoa</taxon>
        <taxon>Ecdysozoa</taxon>
        <taxon>Nematoda</taxon>
        <taxon>Chromadorea</taxon>
        <taxon>Rhabditida</taxon>
        <taxon>Rhabditina</taxon>
        <taxon>Diplogasteromorpha</taxon>
        <taxon>Diplogasteroidea</taxon>
        <taxon>Neodiplogasteridae</taxon>
        <taxon>Pristionchus</taxon>
    </lineage>
</organism>
<dbReference type="AlphaFoldDB" id="A0AAV5VTA4"/>
<feature type="non-terminal residue" evidence="2">
    <location>
        <position position="1"/>
    </location>
</feature>
<feature type="non-terminal residue" evidence="2">
    <location>
        <position position="156"/>
    </location>
</feature>
<keyword evidence="1" id="KW-0812">Transmembrane</keyword>
<gene>
    <name evidence="2" type="ORF">PFISCL1PPCAC_12911</name>
</gene>
<protein>
    <recommendedName>
        <fullName evidence="4">G protein-coupled receptor</fullName>
    </recommendedName>
</protein>
<proteinExistence type="predicted"/>
<dbReference type="EMBL" id="BTSY01000004">
    <property type="protein sequence ID" value="GMT21614.1"/>
    <property type="molecule type" value="Genomic_DNA"/>
</dbReference>
<feature type="transmembrane region" description="Helical" evidence="1">
    <location>
        <begin position="17"/>
        <end position="44"/>
    </location>
</feature>
<keyword evidence="1" id="KW-0472">Membrane</keyword>
<feature type="transmembrane region" description="Helical" evidence="1">
    <location>
        <begin position="119"/>
        <end position="138"/>
    </location>
</feature>
<dbReference type="PANTHER" id="PTHR31552:SF8">
    <property type="entry name" value="SERPENTINE RECEPTOR CLASS GAMMA"/>
    <property type="match status" value="1"/>
</dbReference>
<keyword evidence="1" id="KW-1133">Transmembrane helix</keyword>
<evidence type="ECO:0008006" key="4">
    <source>
        <dbReference type="Google" id="ProtNLM"/>
    </source>
</evidence>